<organism evidence="3">
    <name type="scientific">Serpula lacrymans var. lacrymans (strain S7.3)</name>
    <name type="common">Dry rot fungus</name>
    <dbReference type="NCBI Taxonomy" id="936435"/>
    <lineage>
        <taxon>Eukaryota</taxon>
        <taxon>Fungi</taxon>
        <taxon>Dikarya</taxon>
        <taxon>Basidiomycota</taxon>
        <taxon>Agaricomycotina</taxon>
        <taxon>Agaricomycetes</taxon>
        <taxon>Agaricomycetidae</taxon>
        <taxon>Boletales</taxon>
        <taxon>Coniophorineae</taxon>
        <taxon>Serpulaceae</taxon>
        <taxon>Serpula</taxon>
    </lineage>
</organism>
<keyword evidence="3" id="KW-1185">Reference proteome</keyword>
<sequence length="166" mass="17964">MECGAVLGEISQLATLCSHKDMFLESMQGHYQLYVACGYPDGELKKWLNLEELNKQWLNPLLVQDDDNAAMDPLIVLKSQLNPTKFTAGDVLSPGFPMFVHRPGHDDVVVHNSVLVCLGEDRPRAEQVETGGSEASASDLKDPLLLPVGGPPLAASEPPALSSSDR</sequence>
<protein>
    <submittedName>
        <fullName evidence="2">Uncharacterized protein</fullName>
    </submittedName>
</protein>
<dbReference type="HOGENOM" id="CLU_1603728_0_0_1"/>
<gene>
    <name evidence="2" type="ORF">SERLA73DRAFT_75580</name>
</gene>
<name>F8Q581_SERL3</name>
<evidence type="ECO:0000313" key="2">
    <source>
        <dbReference type="EMBL" id="EGN96708.1"/>
    </source>
</evidence>
<dbReference type="Proteomes" id="UP000008063">
    <property type="component" value="Unassembled WGS sequence"/>
</dbReference>
<feature type="region of interest" description="Disordered" evidence="1">
    <location>
        <begin position="124"/>
        <end position="166"/>
    </location>
</feature>
<evidence type="ECO:0000313" key="3">
    <source>
        <dbReference type="Proteomes" id="UP000008063"/>
    </source>
</evidence>
<proteinExistence type="predicted"/>
<feature type="compositionally biased region" description="Low complexity" evidence="1">
    <location>
        <begin position="143"/>
        <end position="166"/>
    </location>
</feature>
<dbReference type="EMBL" id="GL945483">
    <property type="protein sequence ID" value="EGN96708.1"/>
    <property type="molecule type" value="Genomic_DNA"/>
</dbReference>
<accession>F8Q581</accession>
<reference evidence="3" key="1">
    <citation type="journal article" date="2011" name="Science">
        <title>The plant cell wall-decomposing machinery underlies the functional diversity of forest fungi.</title>
        <authorList>
            <person name="Eastwood D.C."/>
            <person name="Floudas D."/>
            <person name="Binder M."/>
            <person name="Majcherczyk A."/>
            <person name="Schneider P."/>
            <person name="Aerts A."/>
            <person name="Asiegbu F.O."/>
            <person name="Baker S.E."/>
            <person name="Barry K."/>
            <person name="Bendiksby M."/>
            <person name="Blumentritt M."/>
            <person name="Coutinho P.M."/>
            <person name="Cullen D."/>
            <person name="de Vries R.P."/>
            <person name="Gathman A."/>
            <person name="Goodell B."/>
            <person name="Henrissat B."/>
            <person name="Ihrmark K."/>
            <person name="Kauserud H."/>
            <person name="Kohler A."/>
            <person name="LaButti K."/>
            <person name="Lapidus A."/>
            <person name="Lavin J.L."/>
            <person name="Lee Y.-H."/>
            <person name="Lindquist E."/>
            <person name="Lilly W."/>
            <person name="Lucas S."/>
            <person name="Morin E."/>
            <person name="Murat C."/>
            <person name="Oguiza J.A."/>
            <person name="Park J."/>
            <person name="Pisabarro A.G."/>
            <person name="Riley R."/>
            <person name="Rosling A."/>
            <person name="Salamov A."/>
            <person name="Schmidt O."/>
            <person name="Schmutz J."/>
            <person name="Skrede I."/>
            <person name="Stenlid J."/>
            <person name="Wiebenga A."/>
            <person name="Xie X."/>
            <person name="Kuees U."/>
            <person name="Hibbett D.S."/>
            <person name="Hoffmeister D."/>
            <person name="Hoegberg N."/>
            <person name="Martin F."/>
            <person name="Grigoriev I.V."/>
            <person name="Watkinson S.C."/>
        </authorList>
    </citation>
    <scope>NUCLEOTIDE SEQUENCE [LARGE SCALE GENOMIC DNA]</scope>
    <source>
        <strain evidence="3">strain S7.3</strain>
    </source>
</reference>
<dbReference type="InParanoid" id="F8Q581"/>
<dbReference type="AlphaFoldDB" id="F8Q581"/>
<evidence type="ECO:0000256" key="1">
    <source>
        <dbReference type="SAM" id="MobiDB-lite"/>
    </source>
</evidence>